<reference evidence="2 3" key="1">
    <citation type="submission" date="2017-04" db="EMBL/GenBank/DDBJ databases">
        <authorList>
            <person name="Afonso C.L."/>
            <person name="Miller P.J."/>
            <person name="Scott M.A."/>
            <person name="Spackman E."/>
            <person name="Goraichik I."/>
            <person name="Dimitrov K.M."/>
            <person name="Suarez D.L."/>
            <person name="Swayne D.E."/>
        </authorList>
    </citation>
    <scope>NUCLEOTIDE SEQUENCE [LARGE SCALE GENOMIC DNA]</scope>
    <source>
        <strain evidence="2 3">11</strain>
    </source>
</reference>
<organism evidence="2 3">
    <name type="scientific">Paenibacillus aquistagni</name>
    <dbReference type="NCBI Taxonomy" id="1852522"/>
    <lineage>
        <taxon>Bacteria</taxon>
        <taxon>Bacillati</taxon>
        <taxon>Bacillota</taxon>
        <taxon>Bacilli</taxon>
        <taxon>Bacillales</taxon>
        <taxon>Paenibacillaceae</taxon>
        <taxon>Paenibacillus</taxon>
    </lineage>
</organism>
<keyword evidence="1" id="KW-0175">Coiled coil</keyword>
<sequence>MENVKLESWQARVDAARVQASDESVVLMDEMLNELKLLHEQNAQLRKSLVQARQKSKMSTKLKEALYE</sequence>
<dbReference type="EMBL" id="FXAZ01000001">
    <property type="protein sequence ID" value="SMG15860.1"/>
    <property type="molecule type" value="Genomic_DNA"/>
</dbReference>
<name>A0A1X7ILQ7_9BACL</name>
<keyword evidence="3" id="KW-1185">Reference proteome</keyword>
<accession>A0A1X7ILQ7</accession>
<dbReference type="RefSeq" id="WP_085492843.1">
    <property type="nucleotide sequence ID" value="NZ_FXAZ01000001.1"/>
</dbReference>
<dbReference type="AlphaFoldDB" id="A0A1X7ILQ7"/>
<evidence type="ECO:0000313" key="2">
    <source>
        <dbReference type="EMBL" id="SMG15860.1"/>
    </source>
</evidence>
<protein>
    <submittedName>
        <fullName evidence="2">Uncharacterized protein</fullName>
    </submittedName>
</protein>
<dbReference type="Proteomes" id="UP000193834">
    <property type="component" value="Unassembled WGS sequence"/>
</dbReference>
<gene>
    <name evidence="2" type="ORF">SAMN06295960_0593</name>
</gene>
<evidence type="ECO:0000313" key="3">
    <source>
        <dbReference type="Proteomes" id="UP000193834"/>
    </source>
</evidence>
<proteinExistence type="predicted"/>
<feature type="coiled-coil region" evidence="1">
    <location>
        <begin position="28"/>
        <end position="55"/>
    </location>
</feature>
<evidence type="ECO:0000256" key="1">
    <source>
        <dbReference type="SAM" id="Coils"/>
    </source>
</evidence>